<name>A0A9X5AQV4_9FIRM</name>
<sequence>MIRALNPKILTSEDSSYKTVKELNEVIEEALKKGEIKNIALTGPFGSGKSSILLTLRKNFGNYEYLPISLATLKADEEENPPQKTDEEIEKLNRRIEYSILQQLIYREKTSTVQNSRFKRIIHIDEGTLRKISLNAILFFISFLIAFEPKWLRVESICNALNWGDYNIIFDSIAILYMLTILYFVVEYFVRSYGNSKLNKLNLKDGVIEIKEETSIFNNHLDEILYFFQVTKYNVVIIEDLDRFGSPDIFLKLRELNQLLNESKIVSRNIVFVYAVKDDIFLNEERTKFFDYITTVIPVINPSNSKDILKAALNERGLEDNVIKDGDLRDMAFFVQDMRILTNIANEFQQYREKLCTGNNQKLNLTKLLAMIVYKNYYPKDFAMLHRREGKVYNCIKEKPNFAKGALDEIAKKEETLENEYQAFLKTKHLKESELRLIYLYKIRERINNKVTEFIIDGQNYSLDQISKDKDLFNKLISKREVCYSYWGYYGGNEHTSYTFDFNSIDKEINFKRRIALLRIPESKFERDRAMLYKQKLNVHKYRLKILIGHYKQGESDLYKSIGLSEMMDVFIRRGFIDEEYYDYISFFYEGMVSLADRELLLSIKRDIPKEYSYHIDKVENFVKELLPYMFETKAILNNDLLDYVSSSHKDYFNLIMNILETDQAPLDFLAQYYLYGNAQKQVYEHYIEWDEIQSWINIESWNNNDEKNTLIEGWLKYSKEICKEARGWLNNHYEFLTDRFENIGKERCLDLVIDSEFKKLNDKNSELLKQSIDNQ</sequence>
<dbReference type="EMBL" id="WMQE01000057">
    <property type="protein sequence ID" value="MTK22769.1"/>
    <property type="molecule type" value="Genomic_DNA"/>
</dbReference>
<proteinExistence type="predicted"/>
<dbReference type="InterPro" id="IPR027417">
    <property type="entry name" value="P-loop_NTPase"/>
</dbReference>
<dbReference type="InterPro" id="IPR048428">
    <property type="entry name" value="YobI-NTPase"/>
</dbReference>
<dbReference type="SUPFAM" id="SSF52540">
    <property type="entry name" value="P-loop containing nucleoside triphosphate hydrolases"/>
    <property type="match status" value="1"/>
</dbReference>
<evidence type="ECO:0000313" key="4">
    <source>
        <dbReference type="Proteomes" id="UP000487649"/>
    </source>
</evidence>
<accession>A0A9X5AQV4</accession>
<keyword evidence="1" id="KW-1133">Transmembrane helix</keyword>
<gene>
    <name evidence="3" type="ORF">GMA92_15335</name>
</gene>
<evidence type="ECO:0000313" key="3">
    <source>
        <dbReference type="EMBL" id="MTK22769.1"/>
    </source>
</evidence>
<feature type="transmembrane region" description="Helical" evidence="1">
    <location>
        <begin position="167"/>
        <end position="190"/>
    </location>
</feature>
<organism evidence="3 4">
    <name type="scientific">Turicibacter sanguinis</name>
    <dbReference type="NCBI Taxonomy" id="154288"/>
    <lineage>
        <taxon>Bacteria</taxon>
        <taxon>Bacillati</taxon>
        <taxon>Bacillota</taxon>
        <taxon>Erysipelotrichia</taxon>
        <taxon>Erysipelotrichales</taxon>
        <taxon>Turicibacteraceae</taxon>
        <taxon>Turicibacter</taxon>
    </lineage>
</organism>
<reference evidence="3 4" key="1">
    <citation type="journal article" date="2019" name="Nat. Med.">
        <title>A library of human gut bacterial isolates paired with longitudinal multiomics data enables mechanistic microbiome research.</title>
        <authorList>
            <person name="Poyet M."/>
            <person name="Groussin M."/>
            <person name="Gibbons S.M."/>
            <person name="Avila-Pacheco J."/>
            <person name="Jiang X."/>
            <person name="Kearney S.M."/>
            <person name="Perrotta A.R."/>
            <person name="Berdy B."/>
            <person name="Zhao S."/>
            <person name="Lieberman T.D."/>
            <person name="Swanson P.K."/>
            <person name="Smith M."/>
            <person name="Roesemann S."/>
            <person name="Alexander J.E."/>
            <person name="Rich S.A."/>
            <person name="Livny J."/>
            <person name="Vlamakis H."/>
            <person name="Clish C."/>
            <person name="Bullock K."/>
            <person name="Deik A."/>
            <person name="Scott J."/>
            <person name="Pierce K.A."/>
            <person name="Xavier R.J."/>
            <person name="Alm E.J."/>
        </authorList>
    </citation>
    <scope>NUCLEOTIDE SEQUENCE [LARGE SCALE GENOMIC DNA]</scope>
    <source>
        <strain evidence="3 4">BIOML-A198</strain>
    </source>
</reference>
<evidence type="ECO:0000259" key="2">
    <source>
        <dbReference type="Pfam" id="PF20693"/>
    </source>
</evidence>
<comment type="caution">
    <text evidence="3">The sequence shown here is derived from an EMBL/GenBank/DDBJ whole genome shotgun (WGS) entry which is preliminary data.</text>
</comment>
<keyword evidence="1" id="KW-0472">Membrane</keyword>
<dbReference type="Proteomes" id="UP000487649">
    <property type="component" value="Unassembled WGS sequence"/>
</dbReference>
<dbReference type="AlphaFoldDB" id="A0A9X5AQV4"/>
<dbReference type="Gene3D" id="3.40.50.300">
    <property type="entry name" value="P-loop containing nucleotide triphosphate hydrolases"/>
    <property type="match status" value="1"/>
</dbReference>
<feature type="transmembrane region" description="Helical" evidence="1">
    <location>
        <begin position="128"/>
        <end position="147"/>
    </location>
</feature>
<feature type="domain" description="YobI-like P-loop NTPase" evidence="2">
    <location>
        <begin position="25"/>
        <end position="393"/>
    </location>
</feature>
<keyword evidence="1" id="KW-0812">Transmembrane</keyword>
<evidence type="ECO:0000256" key="1">
    <source>
        <dbReference type="SAM" id="Phobius"/>
    </source>
</evidence>
<protein>
    <recommendedName>
        <fullName evidence="2">YobI-like P-loop NTPase domain-containing protein</fullName>
    </recommendedName>
</protein>
<feature type="non-terminal residue" evidence="3">
    <location>
        <position position="776"/>
    </location>
</feature>
<dbReference type="Pfam" id="PF20693">
    <property type="entry name" value="YobI-ATPase"/>
    <property type="match status" value="1"/>
</dbReference>